<protein>
    <submittedName>
        <fullName evidence="1">DUF3881 family protein</fullName>
    </submittedName>
</protein>
<reference evidence="1" key="2">
    <citation type="journal article" date="2021" name="PeerJ">
        <title>Extensive microbial diversity within the chicken gut microbiome revealed by metagenomics and culture.</title>
        <authorList>
            <person name="Gilroy R."/>
            <person name="Ravi A."/>
            <person name="Getino M."/>
            <person name="Pursley I."/>
            <person name="Horton D.L."/>
            <person name="Alikhan N.F."/>
            <person name="Baker D."/>
            <person name="Gharbi K."/>
            <person name="Hall N."/>
            <person name="Watson M."/>
            <person name="Adriaenssens E.M."/>
            <person name="Foster-Nyarko E."/>
            <person name="Jarju S."/>
            <person name="Secka A."/>
            <person name="Antonio M."/>
            <person name="Oren A."/>
            <person name="Chaudhuri R.R."/>
            <person name="La Ragione R."/>
            <person name="Hildebrand F."/>
            <person name="Pallen M.J."/>
        </authorList>
    </citation>
    <scope>NUCLEOTIDE SEQUENCE</scope>
    <source>
        <strain evidence="1">E3-2379</strain>
    </source>
</reference>
<reference evidence="1" key="1">
    <citation type="submission" date="2020-10" db="EMBL/GenBank/DDBJ databases">
        <authorList>
            <person name="Gilroy R."/>
        </authorList>
    </citation>
    <scope>NUCLEOTIDE SEQUENCE</scope>
    <source>
        <strain evidence="1">E3-2379</strain>
    </source>
</reference>
<evidence type="ECO:0000313" key="2">
    <source>
        <dbReference type="Proteomes" id="UP000823618"/>
    </source>
</evidence>
<dbReference type="InterPro" id="IPR024541">
    <property type="entry name" value="DUF3881"/>
</dbReference>
<dbReference type="Proteomes" id="UP000823618">
    <property type="component" value="Unassembled WGS sequence"/>
</dbReference>
<accession>A0A9D9N822</accession>
<organism evidence="1 2">
    <name type="scientific">Candidatus Scybalomonas excrementavium</name>
    <dbReference type="NCBI Taxonomy" id="2840943"/>
    <lineage>
        <taxon>Bacteria</taxon>
        <taxon>Bacillati</taxon>
        <taxon>Bacillota</taxon>
        <taxon>Clostridia</taxon>
        <taxon>Lachnospirales</taxon>
        <taxon>Lachnospiraceae</taxon>
        <taxon>Lachnospiraceae incertae sedis</taxon>
        <taxon>Candidatus Scybalomonas</taxon>
    </lineage>
</organism>
<dbReference type="EMBL" id="JADIML010000168">
    <property type="protein sequence ID" value="MBO8463505.1"/>
    <property type="molecule type" value="Genomic_DNA"/>
</dbReference>
<evidence type="ECO:0000313" key="1">
    <source>
        <dbReference type="EMBL" id="MBO8463505.1"/>
    </source>
</evidence>
<dbReference type="AlphaFoldDB" id="A0A9D9N822"/>
<gene>
    <name evidence="1" type="ORF">IAC13_06185</name>
</gene>
<sequence>MNVFIKSIGFEHIKNKKETDELIQWVIENQDKKTVIPVPIADTTYVQVWKKLGEGFGLSVIGELKEDKTVNVEYYFPYVEGANEAENLDFQVEKHFSKEAYSGVCETVNVGVSLIFYLQNIGDLIYGDYSKEYYVLGNKVHLGALASNGSILLELKKDEEQVRREEVSNRKRNQLLQAAREGDMKAIESLTLDDMDTYTQITQRAKSEDILSIVDTYFMPYGIESDQYEILGTIYDIKESENFLTKEKIYLLSVLCNQIHIQVAIPKKHLMGEPKNGRRLKAKIWLQGQVEILKWKG</sequence>
<dbReference type="Pfam" id="PF12997">
    <property type="entry name" value="DUF3881"/>
    <property type="match status" value="1"/>
</dbReference>
<name>A0A9D9N822_9FIRM</name>
<comment type="caution">
    <text evidence="1">The sequence shown here is derived from an EMBL/GenBank/DDBJ whole genome shotgun (WGS) entry which is preliminary data.</text>
</comment>
<proteinExistence type="predicted"/>